<dbReference type="OrthoDB" id="629492at2759"/>
<evidence type="ECO:0000259" key="6">
    <source>
        <dbReference type="Pfam" id="PF13877"/>
    </source>
</evidence>
<evidence type="ECO:0000256" key="5">
    <source>
        <dbReference type="SAM" id="MobiDB-lite"/>
    </source>
</evidence>
<feature type="domain" description="RNA-polymerase II-associated protein 3-like C-terminal" evidence="6">
    <location>
        <begin position="202"/>
        <end position="303"/>
    </location>
</feature>
<dbReference type="PANTHER" id="PTHR46423:SF1">
    <property type="entry name" value="RNA POLYMERASE II-ASSOCIATED PROTEIN 3"/>
    <property type="match status" value="1"/>
</dbReference>
<dbReference type="InterPro" id="IPR051966">
    <property type="entry name" value="RPAP3"/>
</dbReference>
<evidence type="ECO:0000313" key="7">
    <source>
        <dbReference type="EMBL" id="CEQ41029.1"/>
    </source>
</evidence>
<accession>A0A0D6EM11</accession>
<sequence>MSSAAEHARLQGNDAFKDNNLPLALAHYSTAIQRDPSVSTYFLNRSLVHLKLDHLSEAARDASTALDLDGGVNPKALFRRALARKAQGNLDGARQDFELAKQQGAGDAVDRELADLLKVLQGDPNATRPQPAKPPSPSPSADRLRAALSPKPPPTPPPPRAPPAEADGFLRAVSTRRITPPVPTPAPSTTPIPAPAPVPAPSATSLEQHLLLTQPHDPSRLALLRALDPDPNALAAFMGDSLTPDLLGAILAELAPRFPFSSEGGEKEQAQERDTDWVVPLLRGLSRCRRFDSTVLFLDERERDVVRRVLGEAEKGLERTRNAWGL</sequence>
<dbReference type="InterPro" id="IPR011990">
    <property type="entry name" value="TPR-like_helical_dom_sf"/>
</dbReference>
<dbReference type="Proteomes" id="UP000243876">
    <property type="component" value="Unassembled WGS sequence"/>
</dbReference>
<dbReference type="Gene3D" id="1.25.40.10">
    <property type="entry name" value="Tetratricopeptide repeat domain"/>
    <property type="match status" value="1"/>
</dbReference>
<dbReference type="InterPro" id="IPR025986">
    <property type="entry name" value="RPAP3-like_C"/>
</dbReference>
<dbReference type="GO" id="GO:0101031">
    <property type="term" value="C:protein folding chaperone complex"/>
    <property type="evidence" value="ECO:0007669"/>
    <property type="project" value="TreeGrafter"/>
</dbReference>
<protein>
    <recommendedName>
        <fullName evidence="4">RNA polymerase II-associated protein 3</fullName>
    </recommendedName>
</protein>
<proteinExistence type="inferred from homology"/>
<name>A0A0D6EM11_SPOSA</name>
<dbReference type="EMBL" id="CENE01000011">
    <property type="protein sequence ID" value="CEQ41029.1"/>
    <property type="molecule type" value="Genomic_DNA"/>
</dbReference>
<keyword evidence="1" id="KW-0677">Repeat</keyword>
<reference evidence="8" key="1">
    <citation type="submission" date="2015-02" db="EMBL/GenBank/DDBJ databases">
        <authorList>
            <person name="Gon?alves P."/>
        </authorList>
    </citation>
    <scope>NUCLEOTIDE SEQUENCE [LARGE SCALE GENOMIC DNA]</scope>
</reference>
<evidence type="ECO:0000256" key="4">
    <source>
        <dbReference type="ARBA" id="ARBA00040133"/>
    </source>
</evidence>
<comment type="similarity">
    <text evidence="3">Belongs to the RPAP3 family.</text>
</comment>
<evidence type="ECO:0000313" key="8">
    <source>
        <dbReference type="Proteomes" id="UP000243876"/>
    </source>
</evidence>
<dbReference type="SUPFAM" id="SSF48452">
    <property type="entry name" value="TPR-like"/>
    <property type="match status" value="1"/>
</dbReference>
<dbReference type="AlphaFoldDB" id="A0A0D6EM11"/>
<gene>
    <name evidence="7" type="primary">SPOSA6832_02703</name>
</gene>
<keyword evidence="2" id="KW-0802">TPR repeat</keyword>
<feature type="compositionally biased region" description="Pro residues" evidence="5">
    <location>
        <begin position="150"/>
        <end position="162"/>
    </location>
</feature>
<dbReference type="SMART" id="SM00028">
    <property type="entry name" value="TPR"/>
    <property type="match status" value="3"/>
</dbReference>
<keyword evidence="8" id="KW-1185">Reference proteome</keyword>
<dbReference type="Pfam" id="PF13877">
    <property type="entry name" value="RPAP3_C"/>
    <property type="match status" value="1"/>
</dbReference>
<dbReference type="InterPro" id="IPR019734">
    <property type="entry name" value="TPR_rpt"/>
</dbReference>
<organism evidence="7 8">
    <name type="scientific">Sporidiobolus salmonicolor</name>
    <name type="common">Yeast-like fungus</name>
    <name type="synonym">Sporobolomyces salmonicolor</name>
    <dbReference type="NCBI Taxonomy" id="5005"/>
    <lineage>
        <taxon>Eukaryota</taxon>
        <taxon>Fungi</taxon>
        <taxon>Dikarya</taxon>
        <taxon>Basidiomycota</taxon>
        <taxon>Pucciniomycotina</taxon>
        <taxon>Microbotryomycetes</taxon>
        <taxon>Sporidiobolales</taxon>
        <taxon>Sporidiobolaceae</taxon>
        <taxon>Sporobolomyces</taxon>
    </lineage>
</organism>
<evidence type="ECO:0000256" key="3">
    <source>
        <dbReference type="ARBA" id="ARBA00038275"/>
    </source>
</evidence>
<feature type="region of interest" description="Disordered" evidence="5">
    <location>
        <begin position="122"/>
        <end position="166"/>
    </location>
</feature>
<dbReference type="PANTHER" id="PTHR46423">
    <property type="entry name" value="RNA POLYMERASE II-ASSOCIATED PROTEIN 3"/>
    <property type="match status" value="1"/>
</dbReference>
<evidence type="ECO:0000256" key="2">
    <source>
        <dbReference type="ARBA" id="ARBA00022803"/>
    </source>
</evidence>
<evidence type="ECO:0000256" key="1">
    <source>
        <dbReference type="ARBA" id="ARBA00022737"/>
    </source>
</evidence>